<feature type="transmembrane region" description="Helical" evidence="1">
    <location>
        <begin position="84"/>
        <end position="100"/>
    </location>
</feature>
<dbReference type="Proteomes" id="UP001515641">
    <property type="component" value="Unassembled WGS sequence"/>
</dbReference>
<comment type="caution">
    <text evidence="2">The sequence shown here is derived from an EMBL/GenBank/DDBJ whole genome shotgun (WGS) entry which is preliminary data.</text>
</comment>
<evidence type="ECO:0000313" key="3">
    <source>
        <dbReference type="Proteomes" id="UP001515641"/>
    </source>
</evidence>
<protein>
    <submittedName>
        <fullName evidence="2">Uncharacterized protein</fullName>
    </submittedName>
</protein>
<feature type="transmembrane region" description="Helical" evidence="1">
    <location>
        <begin position="60"/>
        <end position="78"/>
    </location>
</feature>
<evidence type="ECO:0000313" key="2">
    <source>
        <dbReference type="EMBL" id="NHR08776.1"/>
    </source>
</evidence>
<reference evidence="2 3" key="1">
    <citation type="submission" date="2020-03" db="EMBL/GenBank/DDBJ databases">
        <title>Draft genome sequence of environmentally isolated cultures.</title>
        <authorList>
            <person name="Wilson H.S."/>
            <person name="De Leon M.E."/>
        </authorList>
    </citation>
    <scope>NUCLEOTIDE SEQUENCE [LARGE SCALE GENOMIC DNA]</scope>
    <source>
        <strain evidence="2 3">HSC-31F16</strain>
    </source>
</reference>
<keyword evidence="1" id="KW-1133">Transmembrane helix</keyword>
<proteinExistence type="predicted"/>
<dbReference type="RefSeq" id="WP_166454373.1">
    <property type="nucleotide sequence ID" value="NZ_JAAOMA010000093.1"/>
</dbReference>
<keyword evidence="1" id="KW-0812">Transmembrane</keyword>
<keyword evidence="3" id="KW-1185">Reference proteome</keyword>
<sequence>MGALILSFELFLFFKLMQRLVELDGYLALHRQFPRMTWFFLAEPVVDVLGNRSRLFYRGLSWLFAMLLLLLVVTPSLGSESTDWHEFFIGSVGMVLYFFYRANPYLQRIYKWSHE</sequence>
<evidence type="ECO:0000256" key="1">
    <source>
        <dbReference type="SAM" id="Phobius"/>
    </source>
</evidence>
<keyword evidence="1" id="KW-0472">Membrane</keyword>
<dbReference type="EMBL" id="JAAOMA010000093">
    <property type="protein sequence ID" value="NHR08776.1"/>
    <property type="molecule type" value="Genomic_DNA"/>
</dbReference>
<accession>A0ABX0LCY4</accession>
<gene>
    <name evidence="2" type="ORF">HA052_26670</name>
</gene>
<organism evidence="2 3">
    <name type="scientific">Chromobacterium fluminis</name>
    <dbReference type="NCBI Taxonomy" id="3044269"/>
    <lineage>
        <taxon>Bacteria</taxon>
        <taxon>Pseudomonadati</taxon>
        <taxon>Pseudomonadota</taxon>
        <taxon>Betaproteobacteria</taxon>
        <taxon>Neisseriales</taxon>
        <taxon>Chromobacteriaceae</taxon>
        <taxon>Chromobacterium</taxon>
    </lineage>
</organism>
<name>A0ABX0LCY4_9NEIS</name>